<keyword evidence="2" id="KW-1185">Reference proteome</keyword>
<feature type="non-terminal residue" evidence="1">
    <location>
        <position position="1"/>
    </location>
</feature>
<organism evidence="1 2">
    <name type="scientific">Ficus carica</name>
    <name type="common">Common fig</name>
    <dbReference type="NCBI Taxonomy" id="3494"/>
    <lineage>
        <taxon>Eukaryota</taxon>
        <taxon>Viridiplantae</taxon>
        <taxon>Streptophyta</taxon>
        <taxon>Embryophyta</taxon>
        <taxon>Tracheophyta</taxon>
        <taxon>Spermatophyta</taxon>
        <taxon>Magnoliopsida</taxon>
        <taxon>eudicotyledons</taxon>
        <taxon>Gunneridae</taxon>
        <taxon>Pentapetalae</taxon>
        <taxon>rosids</taxon>
        <taxon>fabids</taxon>
        <taxon>Rosales</taxon>
        <taxon>Moraceae</taxon>
        <taxon>Ficeae</taxon>
        <taxon>Ficus</taxon>
    </lineage>
</organism>
<name>A0AA88JD82_FICCA</name>
<accession>A0AA88JD82</accession>
<comment type="caution">
    <text evidence="1">The sequence shown here is derived from an EMBL/GenBank/DDBJ whole genome shotgun (WGS) entry which is preliminary data.</text>
</comment>
<sequence length="9" mass="978">ASVYPKTRG</sequence>
<gene>
    <name evidence="1" type="ORF">TIFTF001_038605</name>
</gene>
<evidence type="ECO:0000313" key="2">
    <source>
        <dbReference type="Proteomes" id="UP001187192"/>
    </source>
</evidence>
<reference evidence="1" key="1">
    <citation type="submission" date="2023-07" db="EMBL/GenBank/DDBJ databases">
        <title>draft genome sequence of fig (Ficus carica).</title>
        <authorList>
            <person name="Takahashi T."/>
            <person name="Nishimura K."/>
        </authorList>
    </citation>
    <scope>NUCLEOTIDE SEQUENCE</scope>
</reference>
<proteinExistence type="predicted"/>
<dbReference type="EMBL" id="BTGU01000876">
    <property type="protein sequence ID" value="GMN69560.1"/>
    <property type="molecule type" value="Genomic_DNA"/>
</dbReference>
<protein>
    <submittedName>
        <fullName evidence="1">Uncharacterized protein</fullName>
    </submittedName>
</protein>
<dbReference type="Proteomes" id="UP001187192">
    <property type="component" value="Unassembled WGS sequence"/>
</dbReference>
<evidence type="ECO:0000313" key="1">
    <source>
        <dbReference type="EMBL" id="GMN69560.1"/>
    </source>
</evidence>